<evidence type="ECO:0000313" key="6">
    <source>
        <dbReference type="Proteomes" id="UP000199572"/>
    </source>
</evidence>
<dbReference type="Gene3D" id="1.10.10.10">
    <property type="entry name" value="Winged helix-like DNA-binding domain superfamily/Winged helix DNA-binding domain"/>
    <property type="match status" value="1"/>
</dbReference>
<dbReference type="GO" id="GO:0003677">
    <property type="term" value="F:DNA binding"/>
    <property type="evidence" value="ECO:0007669"/>
    <property type="project" value="UniProtKB-KW"/>
</dbReference>
<protein>
    <submittedName>
        <fullName evidence="5">DNA-binding transcriptional regulator, MarR family</fullName>
    </submittedName>
</protein>
<keyword evidence="1" id="KW-0805">Transcription regulation</keyword>
<accession>A0A1H9QLK3</accession>
<reference evidence="5 6" key="1">
    <citation type="submission" date="2016-10" db="EMBL/GenBank/DDBJ databases">
        <authorList>
            <person name="de Groot N.N."/>
        </authorList>
    </citation>
    <scope>NUCLEOTIDE SEQUENCE [LARGE SCALE GENOMIC DNA]</scope>
    <source>
        <strain evidence="5 6">DSM 18610</strain>
    </source>
</reference>
<dbReference type="STRING" id="390241.SAMN04488023_11224"/>
<keyword evidence="2 5" id="KW-0238">DNA-binding</keyword>
<evidence type="ECO:0000313" key="5">
    <source>
        <dbReference type="EMBL" id="SER60719.1"/>
    </source>
</evidence>
<dbReference type="Pfam" id="PF12802">
    <property type="entry name" value="MarR_2"/>
    <property type="match status" value="1"/>
</dbReference>
<dbReference type="EMBL" id="FOGG01000012">
    <property type="protein sequence ID" value="SER60719.1"/>
    <property type="molecule type" value="Genomic_DNA"/>
</dbReference>
<dbReference type="PANTHER" id="PTHR42756">
    <property type="entry name" value="TRANSCRIPTIONAL REGULATOR, MARR"/>
    <property type="match status" value="1"/>
</dbReference>
<evidence type="ECO:0000256" key="2">
    <source>
        <dbReference type="ARBA" id="ARBA00023125"/>
    </source>
</evidence>
<evidence type="ECO:0000256" key="1">
    <source>
        <dbReference type="ARBA" id="ARBA00023015"/>
    </source>
</evidence>
<dbReference type="InterPro" id="IPR000835">
    <property type="entry name" value="HTH_MarR-typ"/>
</dbReference>
<dbReference type="PROSITE" id="PS50995">
    <property type="entry name" value="HTH_MARR_2"/>
    <property type="match status" value="1"/>
</dbReference>
<proteinExistence type="predicted"/>
<gene>
    <name evidence="5" type="ORF">SAMN04488023_11224</name>
</gene>
<dbReference type="OrthoDB" id="948423at2"/>
<sequence>MITKFYFYFCFMEKHIDEKIREMEAMQDRNWQRLIFNLRKHLDSWSHLNVRPSWGGMKLSYWPIICNIGIDGSTPSELSRKSMITKQNISRTIKELEKLGMITSKTNEVDKRSDVLILTDEGKKLIYEANSDVLKMNEIYSEIVGAEELEVTLTALNKILAYHEDLLKKKERV</sequence>
<dbReference type="GO" id="GO:0003700">
    <property type="term" value="F:DNA-binding transcription factor activity"/>
    <property type="evidence" value="ECO:0007669"/>
    <property type="project" value="InterPro"/>
</dbReference>
<feature type="domain" description="HTH marR-type" evidence="4">
    <location>
        <begin position="28"/>
        <end position="161"/>
    </location>
</feature>
<dbReference type="PRINTS" id="PR00598">
    <property type="entry name" value="HTHMARR"/>
</dbReference>
<dbReference type="PANTHER" id="PTHR42756:SF1">
    <property type="entry name" value="TRANSCRIPTIONAL REPRESSOR OF EMRAB OPERON"/>
    <property type="match status" value="1"/>
</dbReference>
<keyword evidence="6" id="KW-1185">Reference proteome</keyword>
<dbReference type="InterPro" id="IPR036390">
    <property type="entry name" value="WH_DNA-bd_sf"/>
</dbReference>
<evidence type="ECO:0000259" key="4">
    <source>
        <dbReference type="PROSITE" id="PS50995"/>
    </source>
</evidence>
<keyword evidence="3" id="KW-0804">Transcription</keyword>
<dbReference type="SMART" id="SM00347">
    <property type="entry name" value="HTH_MARR"/>
    <property type="match status" value="1"/>
</dbReference>
<name>A0A1H9QLK3_9SPHI</name>
<dbReference type="InterPro" id="IPR036388">
    <property type="entry name" value="WH-like_DNA-bd_sf"/>
</dbReference>
<evidence type="ECO:0000256" key="3">
    <source>
        <dbReference type="ARBA" id="ARBA00023163"/>
    </source>
</evidence>
<organism evidence="5 6">
    <name type="scientific">Pedobacter rhizosphaerae</name>
    <dbReference type="NCBI Taxonomy" id="390241"/>
    <lineage>
        <taxon>Bacteria</taxon>
        <taxon>Pseudomonadati</taxon>
        <taxon>Bacteroidota</taxon>
        <taxon>Sphingobacteriia</taxon>
        <taxon>Sphingobacteriales</taxon>
        <taxon>Sphingobacteriaceae</taxon>
        <taxon>Pedobacter</taxon>
    </lineage>
</organism>
<dbReference type="SUPFAM" id="SSF46785">
    <property type="entry name" value="Winged helix' DNA-binding domain"/>
    <property type="match status" value="1"/>
</dbReference>
<dbReference type="AlphaFoldDB" id="A0A1H9QLK3"/>
<dbReference type="Proteomes" id="UP000199572">
    <property type="component" value="Unassembled WGS sequence"/>
</dbReference>